<dbReference type="PROSITE" id="PS50263">
    <property type="entry name" value="CN_HYDROLASE"/>
    <property type="match status" value="1"/>
</dbReference>
<sequence length="260" mass="29071">MKIAVLQLTSVLDYKTNLETIRGLLKEAKAQGAEAFFMPEVFYSMSDGITPTPYLVEEGNGHYKEIQKLSTDFGMAQIGGSAATLLNGKVVNRAYNFDKNGKDLGHYDKINLFACDLPDKKISEAKNYTAGSDYKVVDLNAVKIGLGICFDMRFSEMALHYRKEGASIITYPAAFTVPTGRAHWHTLLRARAIENQCFVIAAAQWGHHNDRMQTYGHSLVVDPWGDILMDLQEGVKVGVVELDFPKIELIRKSVLMNRPY</sequence>
<keyword evidence="2" id="KW-1185">Reference proteome</keyword>
<dbReference type="Pfam" id="PF00795">
    <property type="entry name" value="CN_hydrolase"/>
    <property type="match status" value="1"/>
</dbReference>
<name>A0A2K9NN59_BACTC</name>
<reference evidence="1 2" key="1">
    <citation type="submission" date="2018-01" db="EMBL/GenBank/DDBJ databases">
        <title>Complete genome sequence of Bacteriovorax stolpii DSM12778.</title>
        <authorList>
            <person name="Tang B."/>
            <person name="Chang J."/>
        </authorList>
    </citation>
    <scope>NUCLEOTIDE SEQUENCE [LARGE SCALE GENOMIC DNA]</scope>
    <source>
        <strain evidence="1 2">DSM 12778</strain>
    </source>
</reference>
<proteinExistence type="predicted"/>
<organism evidence="1 2">
    <name type="scientific">Bacteriovorax stolpii</name>
    <name type="common">Bdellovibrio stolpii</name>
    <dbReference type="NCBI Taxonomy" id="960"/>
    <lineage>
        <taxon>Bacteria</taxon>
        <taxon>Pseudomonadati</taxon>
        <taxon>Bdellovibrionota</taxon>
        <taxon>Bacteriovoracia</taxon>
        <taxon>Bacteriovoracales</taxon>
        <taxon>Bacteriovoracaceae</taxon>
        <taxon>Bacteriovorax</taxon>
    </lineage>
</organism>
<dbReference type="PANTHER" id="PTHR23088:SF27">
    <property type="entry name" value="DEAMINATED GLUTATHIONE AMIDASE"/>
    <property type="match status" value="1"/>
</dbReference>
<dbReference type="SUPFAM" id="SSF56317">
    <property type="entry name" value="Carbon-nitrogen hydrolase"/>
    <property type="match status" value="1"/>
</dbReference>
<evidence type="ECO:0000313" key="2">
    <source>
        <dbReference type="Proteomes" id="UP000235584"/>
    </source>
</evidence>
<protein>
    <submittedName>
        <fullName evidence="1">Nitrilase</fullName>
    </submittedName>
</protein>
<dbReference type="Proteomes" id="UP000235584">
    <property type="component" value="Chromosome"/>
</dbReference>
<dbReference type="RefSeq" id="WP_102242233.1">
    <property type="nucleotide sequence ID" value="NZ_CP025704.1"/>
</dbReference>
<dbReference type="KEGG" id="bsto:C0V70_02210"/>
<dbReference type="AlphaFoldDB" id="A0A2K9NN59"/>
<dbReference type="InterPro" id="IPR045254">
    <property type="entry name" value="Nit1/2_C-N_Hydrolase"/>
</dbReference>
<gene>
    <name evidence="1" type="ORF">C0V70_02210</name>
</gene>
<dbReference type="EMBL" id="CP025704">
    <property type="protein sequence ID" value="AUN96938.1"/>
    <property type="molecule type" value="Genomic_DNA"/>
</dbReference>
<dbReference type="Gene3D" id="3.60.110.10">
    <property type="entry name" value="Carbon-nitrogen hydrolase"/>
    <property type="match status" value="1"/>
</dbReference>
<dbReference type="GO" id="GO:0016811">
    <property type="term" value="F:hydrolase activity, acting on carbon-nitrogen (but not peptide) bonds, in linear amides"/>
    <property type="evidence" value="ECO:0007669"/>
    <property type="project" value="InterPro"/>
</dbReference>
<dbReference type="CDD" id="cd07572">
    <property type="entry name" value="nit"/>
    <property type="match status" value="1"/>
</dbReference>
<dbReference type="PANTHER" id="PTHR23088">
    <property type="entry name" value="NITRILASE-RELATED"/>
    <property type="match status" value="1"/>
</dbReference>
<accession>A0A2K9NN59</accession>
<dbReference type="InterPro" id="IPR036526">
    <property type="entry name" value="C-N_Hydrolase_sf"/>
</dbReference>
<evidence type="ECO:0000313" key="1">
    <source>
        <dbReference type="EMBL" id="AUN96938.1"/>
    </source>
</evidence>
<dbReference type="InterPro" id="IPR003010">
    <property type="entry name" value="C-N_Hydrolase"/>
</dbReference>